<evidence type="ECO:0000313" key="4">
    <source>
        <dbReference type="Proteomes" id="UP000186156"/>
    </source>
</evidence>
<organism evidence="3 4">
    <name type="scientific">Alicyclobacillus vulcanalis</name>
    <dbReference type="NCBI Taxonomy" id="252246"/>
    <lineage>
        <taxon>Bacteria</taxon>
        <taxon>Bacillati</taxon>
        <taxon>Bacillota</taxon>
        <taxon>Bacilli</taxon>
        <taxon>Bacillales</taxon>
        <taxon>Alicyclobacillaceae</taxon>
        <taxon>Alicyclobacillus</taxon>
    </lineage>
</organism>
<keyword evidence="2" id="KW-1133">Transmembrane helix</keyword>
<evidence type="ECO:0000256" key="2">
    <source>
        <dbReference type="SAM" id="Phobius"/>
    </source>
</evidence>
<evidence type="ECO:0000256" key="1">
    <source>
        <dbReference type="SAM" id="MobiDB-lite"/>
    </source>
</evidence>
<dbReference type="AlphaFoldDB" id="A0A1N7JKL6"/>
<dbReference type="Proteomes" id="UP000186156">
    <property type="component" value="Unassembled WGS sequence"/>
</dbReference>
<reference evidence="4" key="1">
    <citation type="submission" date="2017-01" db="EMBL/GenBank/DDBJ databases">
        <authorList>
            <person name="Varghese N."/>
            <person name="Submissions S."/>
        </authorList>
    </citation>
    <scope>NUCLEOTIDE SEQUENCE [LARGE SCALE GENOMIC DNA]</scope>
    <source>
        <strain evidence="4">DSM 16176</strain>
    </source>
</reference>
<gene>
    <name evidence="3" type="ORF">SAMN05421799_10131</name>
</gene>
<feature type="region of interest" description="Disordered" evidence="1">
    <location>
        <begin position="54"/>
        <end position="73"/>
    </location>
</feature>
<sequence>MSRRHRALMARQEDDHWGWPVIGGIGLGLGAMLICMPQSRNAMFHAVEHAFDRSRNGTQGSFAPSRRHGSYGP</sequence>
<dbReference type="EMBL" id="FTOO01000001">
    <property type="protein sequence ID" value="SIS49786.1"/>
    <property type="molecule type" value="Genomic_DNA"/>
</dbReference>
<accession>A0A1N7JKL6</accession>
<protein>
    <submittedName>
        <fullName evidence="3">Uncharacterized protein</fullName>
    </submittedName>
</protein>
<keyword evidence="2" id="KW-0812">Transmembrane</keyword>
<evidence type="ECO:0000313" key="3">
    <source>
        <dbReference type="EMBL" id="SIS49786.1"/>
    </source>
</evidence>
<keyword evidence="2" id="KW-0472">Membrane</keyword>
<feature type="transmembrane region" description="Helical" evidence="2">
    <location>
        <begin position="17"/>
        <end position="36"/>
    </location>
</feature>
<name>A0A1N7JKL6_9BACL</name>
<keyword evidence="4" id="KW-1185">Reference proteome</keyword>
<proteinExistence type="predicted"/>